<keyword evidence="4 9" id="KW-0949">S-adenosyl-L-methionine</keyword>
<feature type="binding site" evidence="9">
    <location>
        <position position="362"/>
    </location>
    <ligand>
        <name>[4Fe-4S] cluster</name>
        <dbReference type="ChEBI" id="CHEBI:49883"/>
        <label>1</label>
    </ligand>
</feature>
<keyword evidence="5 9" id="KW-0479">Metal-binding</keyword>
<dbReference type="NCBIfam" id="TIGR00510">
    <property type="entry name" value="lipA"/>
    <property type="match status" value="1"/>
</dbReference>
<comment type="cofactor">
    <cofactor evidence="9">
        <name>[4Fe-4S] cluster</name>
        <dbReference type="ChEBI" id="CHEBI:49883"/>
    </cofactor>
    <text evidence="9">Binds 2 [4Fe-4S] clusters per subunit. One cluster is coordinated with 3 cysteines and an exchangeable S-adenosyl-L-methionine.</text>
</comment>
<keyword evidence="7 9" id="KW-0411">Iron-sulfur</keyword>
<dbReference type="AlphaFoldDB" id="A0A6P7TTC6"/>
<dbReference type="SUPFAM" id="SSF102114">
    <property type="entry name" value="Radical SAM enzymes"/>
    <property type="match status" value="1"/>
</dbReference>
<evidence type="ECO:0000256" key="7">
    <source>
        <dbReference type="ARBA" id="ARBA00023014"/>
    </source>
</evidence>
<feature type="binding site" evidence="9">
    <location>
        <position position="122"/>
    </location>
    <ligand>
        <name>[4Fe-4S] cluster</name>
        <dbReference type="ChEBI" id="CHEBI:49883"/>
        <label>2</label>
        <note>4Fe-4S-S-AdoMet</note>
    </ligand>
</feature>
<dbReference type="PIRSF" id="PIRSF005963">
    <property type="entry name" value="Lipoyl_synth"/>
    <property type="match status" value="1"/>
</dbReference>
<dbReference type="Proteomes" id="UP000515154">
    <property type="component" value="Unplaced"/>
</dbReference>
<dbReference type="InterPro" id="IPR031691">
    <property type="entry name" value="LIAS_N"/>
</dbReference>
<dbReference type="InterPro" id="IPR006638">
    <property type="entry name" value="Elp3/MiaA/NifB-like_rSAM"/>
</dbReference>
<keyword evidence="11" id="KW-1185">Reference proteome</keyword>
<dbReference type="GO" id="GO:0016992">
    <property type="term" value="F:lipoate synthase activity"/>
    <property type="evidence" value="ECO:0007669"/>
    <property type="project" value="UniProtKB-UniRule"/>
</dbReference>
<dbReference type="Pfam" id="PF04055">
    <property type="entry name" value="Radical_SAM"/>
    <property type="match status" value="1"/>
</dbReference>
<proteinExistence type="inferred from homology"/>
<comment type="function">
    <text evidence="9">Catalyzes the radical-mediated insertion of two sulfur atoms into the C-6 and C-8 positions of the octanoyl moiety bound to the lipoyl domains of lipoate-dependent enzymes, thereby converting the octanoylated domains into lipoylated derivatives.</text>
</comment>
<feature type="binding site" evidence="9">
    <location>
        <position position="129"/>
    </location>
    <ligand>
        <name>[4Fe-4S] cluster</name>
        <dbReference type="ChEBI" id="CHEBI:49883"/>
        <label>2</label>
        <note>4Fe-4S-S-AdoMet</note>
    </ligand>
</feature>
<feature type="binding site" evidence="9">
    <location>
        <position position="103"/>
    </location>
    <ligand>
        <name>[4Fe-4S] cluster</name>
        <dbReference type="ChEBI" id="CHEBI:49883"/>
        <label>1</label>
    </ligand>
</feature>
<evidence type="ECO:0000256" key="3">
    <source>
        <dbReference type="ARBA" id="ARBA00022679"/>
    </source>
</evidence>
<dbReference type="UniPathway" id="UPA00538">
    <property type="reaction ID" value="UER00593"/>
</dbReference>
<feature type="binding site" evidence="9">
    <location>
        <position position="92"/>
    </location>
    <ligand>
        <name>[4Fe-4S] cluster</name>
        <dbReference type="ChEBI" id="CHEBI:49883"/>
        <label>1</label>
    </ligand>
</feature>
<evidence type="ECO:0000256" key="4">
    <source>
        <dbReference type="ARBA" id="ARBA00022691"/>
    </source>
</evidence>
<keyword evidence="9" id="KW-0496">Mitochondrion</keyword>
<comment type="subcellular location">
    <subcellularLocation>
        <location evidence="1 9">Mitochondrion</location>
    </subcellularLocation>
</comment>
<name>A0A6P7TTC6_9MOLL</name>
<comment type="catalytic activity">
    <reaction evidence="8 9">
        <text>[[Fe-S] cluster scaffold protein carrying a second [4Fe-4S](2+) cluster] + N(6)-octanoyl-L-lysyl-[protein] + 2 oxidized [2Fe-2S]-[ferredoxin] + 2 S-adenosyl-L-methionine + 4 H(+) = [[Fe-S] cluster scaffold protein] + N(6)-[(R)-dihydrolipoyl]-L-lysyl-[protein] + 4 Fe(3+) + 2 hydrogen sulfide + 2 5'-deoxyadenosine + 2 L-methionine + 2 reduced [2Fe-2S]-[ferredoxin]</text>
        <dbReference type="Rhea" id="RHEA:16585"/>
        <dbReference type="Rhea" id="RHEA-COMP:9928"/>
        <dbReference type="Rhea" id="RHEA-COMP:10000"/>
        <dbReference type="Rhea" id="RHEA-COMP:10001"/>
        <dbReference type="Rhea" id="RHEA-COMP:10475"/>
        <dbReference type="Rhea" id="RHEA-COMP:14568"/>
        <dbReference type="Rhea" id="RHEA-COMP:14569"/>
        <dbReference type="ChEBI" id="CHEBI:15378"/>
        <dbReference type="ChEBI" id="CHEBI:17319"/>
        <dbReference type="ChEBI" id="CHEBI:29034"/>
        <dbReference type="ChEBI" id="CHEBI:29919"/>
        <dbReference type="ChEBI" id="CHEBI:33722"/>
        <dbReference type="ChEBI" id="CHEBI:33737"/>
        <dbReference type="ChEBI" id="CHEBI:33738"/>
        <dbReference type="ChEBI" id="CHEBI:57844"/>
        <dbReference type="ChEBI" id="CHEBI:59789"/>
        <dbReference type="ChEBI" id="CHEBI:78809"/>
        <dbReference type="ChEBI" id="CHEBI:83100"/>
        <dbReference type="EC" id="2.8.1.8"/>
    </reaction>
</comment>
<dbReference type="EC" id="2.8.1.8" evidence="9"/>
<evidence type="ECO:0000256" key="1">
    <source>
        <dbReference type="ARBA" id="ARBA00004173"/>
    </source>
</evidence>
<sequence>MKHFRYISVLKISSTLSLKSVPQGPDLSFFLKTAKEEHKFAKIETRTGHRFKYDPYFTRLRLPSWLQTKIPTGKDYSKMKMSLKSEKLSTVCQEARCPNIEDCWGSKSGISTATIMIMGSECTRACRFCSIKTNRNPPPLDELEPIKTAKSIMSWGVDYVVITSVDRDGILHLCYIDLHDYGSSHFVKTIKEIKRFDNKVFVECLVPDFGGNYDCINQVANSGLEVFAHNIETVPELNSLIYFSISSSVRDPRANFSQSLAVLKLAKQFRPSLITKTSIMLGLGESDQQVMNTLEGKYIFGNKIELRLASVDCLTFGQYMQPTKRHLKVKEYVTPEKFNYWKEIGDKFGFLYTASGPLVRSSYKAG</sequence>
<dbReference type="SFLD" id="SFLDF00271">
    <property type="entry name" value="lipoyl_synthase"/>
    <property type="match status" value="1"/>
</dbReference>
<keyword evidence="6 9" id="KW-0408">Iron</keyword>
<evidence type="ECO:0000256" key="2">
    <source>
        <dbReference type="ARBA" id="ARBA00022485"/>
    </source>
</evidence>
<evidence type="ECO:0000313" key="12">
    <source>
        <dbReference type="RefSeq" id="XP_029655544.1"/>
    </source>
</evidence>
<accession>A0A6P7TTC6</accession>
<evidence type="ECO:0000256" key="6">
    <source>
        <dbReference type="ARBA" id="ARBA00023004"/>
    </source>
</evidence>
<evidence type="ECO:0000259" key="10">
    <source>
        <dbReference type="PROSITE" id="PS51918"/>
    </source>
</evidence>
<evidence type="ECO:0000313" key="11">
    <source>
        <dbReference type="Proteomes" id="UP000515154"/>
    </source>
</evidence>
<dbReference type="GO" id="GO:0009249">
    <property type="term" value="P:protein lipoylation"/>
    <property type="evidence" value="ECO:0007669"/>
    <property type="project" value="UniProtKB-UniRule"/>
</dbReference>
<dbReference type="GO" id="GO:0051539">
    <property type="term" value="F:4 iron, 4 sulfur cluster binding"/>
    <property type="evidence" value="ECO:0007669"/>
    <property type="project" value="UniProtKB-UniRule"/>
</dbReference>
<dbReference type="InterPro" id="IPR007197">
    <property type="entry name" value="rSAM"/>
</dbReference>
<dbReference type="GO" id="GO:0046872">
    <property type="term" value="F:metal ion binding"/>
    <property type="evidence" value="ECO:0007669"/>
    <property type="project" value="UniProtKB-KW"/>
</dbReference>
<comment type="pathway">
    <text evidence="9">Protein modification; protein lipoylation via endogenous pathway; protein N(6)-(lipoyl)lysine from octanoyl-[acyl-carrier-protein]: step 2/2.</text>
</comment>
<dbReference type="SMART" id="SM00729">
    <property type="entry name" value="Elp3"/>
    <property type="match status" value="1"/>
</dbReference>
<organism evidence="11 12">
    <name type="scientific">Octopus sinensis</name>
    <name type="common">East Asian common octopus</name>
    <dbReference type="NCBI Taxonomy" id="2607531"/>
    <lineage>
        <taxon>Eukaryota</taxon>
        <taxon>Metazoa</taxon>
        <taxon>Spiralia</taxon>
        <taxon>Lophotrochozoa</taxon>
        <taxon>Mollusca</taxon>
        <taxon>Cephalopoda</taxon>
        <taxon>Coleoidea</taxon>
        <taxon>Octopodiformes</taxon>
        <taxon>Octopoda</taxon>
        <taxon>Incirrata</taxon>
        <taxon>Octopodidae</taxon>
        <taxon>Octopus</taxon>
    </lineage>
</organism>
<dbReference type="PANTHER" id="PTHR10949">
    <property type="entry name" value="LIPOYL SYNTHASE"/>
    <property type="match status" value="1"/>
</dbReference>
<evidence type="ECO:0000256" key="9">
    <source>
        <dbReference type="HAMAP-Rule" id="MF_03123"/>
    </source>
</evidence>
<dbReference type="PANTHER" id="PTHR10949:SF0">
    <property type="entry name" value="LIPOYL SYNTHASE, MITOCHONDRIAL"/>
    <property type="match status" value="1"/>
</dbReference>
<dbReference type="KEGG" id="osn:115229313"/>
<evidence type="ECO:0000256" key="5">
    <source>
        <dbReference type="ARBA" id="ARBA00022723"/>
    </source>
</evidence>
<dbReference type="InterPro" id="IPR013785">
    <property type="entry name" value="Aldolase_TIM"/>
</dbReference>
<dbReference type="InterPro" id="IPR003698">
    <property type="entry name" value="Lipoyl_synth"/>
</dbReference>
<feature type="binding site" evidence="9">
    <location>
        <position position="126"/>
    </location>
    <ligand>
        <name>[4Fe-4S] cluster</name>
        <dbReference type="ChEBI" id="CHEBI:49883"/>
        <label>2</label>
        <note>4Fe-4S-S-AdoMet</note>
    </ligand>
</feature>
<dbReference type="Gene3D" id="3.20.20.70">
    <property type="entry name" value="Aldolase class I"/>
    <property type="match status" value="1"/>
</dbReference>
<protein>
    <recommendedName>
        <fullName evidence="9">Lipoyl synthase, mitochondrial</fullName>
        <ecNumber evidence="9">2.8.1.8</ecNumber>
    </recommendedName>
    <alternativeName>
        <fullName evidence="9">Lipoate synthase</fullName>
        <shortName evidence="9">LS</shortName>
        <shortName evidence="9">Lip-syn</shortName>
    </alternativeName>
    <alternativeName>
        <fullName evidence="9">Lipoic acid synthase</fullName>
    </alternativeName>
</protein>
<dbReference type="HAMAP" id="MF_00206">
    <property type="entry name" value="Lipoyl_synth"/>
    <property type="match status" value="1"/>
</dbReference>
<reference evidence="12" key="1">
    <citation type="submission" date="2025-08" db="UniProtKB">
        <authorList>
            <consortium name="RefSeq"/>
        </authorList>
    </citation>
    <scope>IDENTIFICATION</scope>
</reference>
<dbReference type="RefSeq" id="XP_029655544.1">
    <property type="nucleotide sequence ID" value="XM_029799684.1"/>
</dbReference>
<evidence type="ECO:0000256" key="8">
    <source>
        <dbReference type="ARBA" id="ARBA00047326"/>
    </source>
</evidence>
<dbReference type="InterPro" id="IPR058240">
    <property type="entry name" value="rSAM_sf"/>
</dbReference>
<dbReference type="SFLD" id="SFLDG01058">
    <property type="entry name" value="lipoyl_synthase_like"/>
    <property type="match status" value="1"/>
</dbReference>
<gene>
    <name evidence="12" type="primary">LOC115229313</name>
</gene>
<dbReference type="PROSITE" id="PS51918">
    <property type="entry name" value="RADICAL_SAM"/>
    <property type="match status" value="1"/>
</dbReference>
<dbReference type="NCBIfam" id="NF004019">
    <property type="entry name" value="PRK05481.1"/>
    <property type="match status" value="1"/>
</dbReference>
<comment type="similarity">
    <text evidence="9">Belongs to the radical SAM superfamily. Lipoyl synthase family.</text>
</comment>
<dbReference type="SFLD" id="SFLDS00029">
    <property type="entry name" value="Radical_SAM"/>
    <property type="match status" value="1"/>
</dbReference>
<keyword evidence="2 9" id="KW-0004">4Fe-4S</keyword>
<feature type="binding site" evidence="9">
    <location>
        <position position="97"/>
    </location>
    <ligand>
        <name>[4Fe-4S] cluster</name>
        <dbReference type="ChEBI" id="CHEBI:49883"/>
        <label>1</label>
    </ligand>
</feature>
<dbReference type="NCBIfam" id="NF009544">
    <property type="entry name" value="PRK12928.1"/>
    <property type="match status" value="1"/>
</dbReference>
<keyword evidence="3 9" id="KW-0808">Transferase</keyword>
<dbReference type="GO" id="GO:0005739">
    <property type="term" value="C:mitochondrion"/>
    <property type="evidence" value="ECO:0007669"/>
    <property type="project" value="UniProtKB-SubCell"/>
</dbReference>
<feature type="domain" description="Radical SAM core" evidence="10">
    <location>
        <begin position="107"/>
        <end position="351"/>
    </location>
</feature>
<dbReference type="Pfam" id="PF16881">
    <property type="entry name" value="LIAS_N"/>
    <property type="match status" value="1"/>
</dbReference>